<dbReference type="GO" id="GO:0000166">
    <property type="term" value="F:nucleotide binding"/>
    <property type="evidence" value="ECO:0007669"/>
    <property type="project" value="UniProtKB-KW"/>
</dbReference>
<feature type="domain" description="HD" evidence="9">
    <location>
        <begin position="28"/>
        <end position="125"/>
    </location>
</feature>
<keyword evidence="2" id="KW-1003">Cell membrane</keyword>
<evidence type="ECO:0000313" key="12">
    <source>
        <dbReference type="Proteomes" id="UP001152599"/>
    </source>
</evidence>
<evidence type="ECO:0000313" key="11">
    <source>
        <dbReference type="EMBL" id="MDG4945704.1"/>
    </source>
</evidence>
<evidence type="ECO:0000256" key="2">
    <source>
        <dbReference type="ARBA" id="ARBA00022475"/>
    </source>
</evidence>
<dbReference type="Pfam" id="PF01966">
    <property type="entry name" value="HD"/>
    <property type="match status" value="1"/>
</dbReference>
<keyword evidence="4" id="KW-0547">Nucleotide-binding</keyword>
<evidence type="ECO:0000256" key="7">
    <source>
        <dbReference type="ARBA" id="ARBA00023136"/>
    </source>
</evidence>
<evidence type="ECO:0000256" key="5">
    <source>
        <dbReference type="ARBA" id="ARBA00022989"/>
    </source>
</evidence>
<dbReference type="Pfam" id="PF18967">
    <property type="entry name" value="PycTM"/>
    <property type="match status" value="1"/>
</dbReference>
<comment type="caution">
    <text evidence="11">The sequence shown here is derived from an EMBL/GenBank/DDBJ whole genome shotgun (WGS) entry which is preliminary data.</text>
</comment>
<dbReference type="InterPro" id="IPR003607">
    <property type="entry name" value="HD/PDEase_dom"/>
</dbReference>
<keyword evidence="5 8" id="KW-1133">Transmembrane helix</keyword>
<feature type="domain" description="Pycsar effector protein" evidence="10">
    <location>
        <begin position="218"/>
        <end position="378"/>
    </location>
</feature>
<keyword evidence="7 8" id="KW-0472">Membrane</keyword>
<dbReference type="Proteomes" id="UP001152599">
    <property type="component" value="Unassembled WGS sequence"/>
</dbReference>
<evidence type="ECO:0000256" key="4">
    <source>
        <dbReference type="ARBA" id="ARBA00022741"/>
    </source>
</evidence>
<evidence type="ECO:0000256" key="6">
    <source>
        <dbReference type="ARBA" id="ARBA00023118"/>
    </source>
</evidence>
<dbReference type="GO" id="GO:0051607">
    <property type="term" value="P:defense response to virus"/>
    <property type="evidence" value="ECO:0007669"/>
    <property type="project" value="UniProtKB-KW"/>
</dbReference>
<dbReference type="Gene3D" id="1.10.3210.10">
    <property type="entry name" value="Hypothetical protein af1432"/>
    <property type="match status" value="1"/>
</dbReference>
<dbReference type="GO" id="GO:0005886">
    <property type="term" value="C:plasma membrane"/>
    <property type="evidence" value="ECO:0007669"/>
    <property type="project" value="UniProtKB-SubCell"/>
</dbReference>
<name>A0A9X4RX63_9FLAO</name>
<dbReference type="InterPro" id="IPR043760">
    <property type="entry name" value="PycTM_dom"/>
</dbReference>
<reference evidence="11" key="1">
    <citation type="submission" date="2022-07" db="EMBL/GenBank/DDBJ databases">
        <title>Description and genome-wide analysis of Profundicola chukchiensis gen. nov., sp. nov., marine bacteria isolated from bottom sediments of the Chukchi Sea.</title>
        <authorList>
            <person name="Romanenko L."/>
            <person name="Otstavnykh N."/>
            <person name="Kurilenko V."/>
            <person name="Eremeev V."/>
            <person name="Velansky P."/>
            <person name="Mikhailov V."/>
            <person name="Isaeva M."/>
        </authorList>
    </citation>
    <scope>NUCLEOTIDE SEQUENCE</scope>
    <source>
        <strain evidence="11">KMM 9713</strain>
    </source>
</reference>
<dbReference type="SUPFAM" id="SSF109604">
    <property type="entry name" value="HD-domain/PDEase-like"/>
    <property type="match status" value="1"/>
</dbReference>
<dbReference type="RefSeq" id="WP_304420271.1">
    <property type="nucleotide sequence ID" value="NZ_JANCMU010000002.1"/>
</dbReference>
<evidence type="ECO:0000256" key="1">
    <source>
        <dbReference type="ARBA" id="ARBA00004236"/>
    </source>
</evidence>
<keyword evidence="3 8" id="KW-0812">Transmembrane</keyword>
<dbReference type="InterPro" id="IPR006674">
    <property type="entry name" value="HD_domain"/>
</dbReference>
<keyword evidence="6" id="KW-0051">Antiviral defense</keyword>
<gene>
    <name evidence="11" type="ORF">NMK71_04700</name>
</gene>
<accession>A0A9X4RX63</accession>
<evidence type="ECO:0000259" key="9">
    <source>
        <dbReference type="Pfam" id="PF01966"/>
    </source>
</evidence>
<comment type="subcellular location">
    <subcellularLocation>
        <location evidence="1">Cell membrane</location>
    </subcellularLocation>
</comment>
<protein>
    <submittedName>
        <fullName evidence="11">DUF5706 domain-containing protein</fullName>
    </submittedName>
</protein>
<feature type="transmembrane region" description="Helical" evidence="8">
    <location>
        <begin position="266"/>
        <end position="285"/>
    </location>
</feature>
<sequence length="387" mass="44675">MNLVQKSEGFVRDYLAQNLSPDILYHNITHTERVVHRVVELAQWENCSAEDKELLTLAAWFHDVGYATQFENNEIVGAQIAEEFFKSENLAADKIEKIKSLILATIPKSEPKTLLEKIIKDADCSHVGSEYFFDVSTALKTELELHQHQKIKSTEWDQGNLEFLDEHQFFTTSAKENWQAQKDKNRLKLEERIREREEKLADKKRSRKMGRGVETMFRVTLKNHMDLSAIADTKANILLSINAIIISVAIANLLPKLDSISNTFLVYPTMVLLFFSVVSIILSVLSTRPNVSNVHVTREMIKNNQSNILFFGNFNKMSLEEFEWGIEYLIENQDTLYNSLTRDLYFLGLVLERKYRLLRITYNVFMIGIVLSALAFVVSYFMIAEVS</sequence>
<dbReference type="CDD" id="cd00077">
    <property type="entry name" value="HDc"/>
    <property type="match status" value="1"/>
</dbReference>
<feature type="transmembrane region" description="Helical" evidence="8">
    <location>
        <begin position="235"/>
        <end position="254"/>
    </location>
</feature>
<evidence type="ECO:0000256" key="3">
    <source>
        <dbReference type="ARBA" id="ARBA00022692"/>
    </source>
</evidence>
<dbReference type="EMBL" id="JANCMU010000002">
    <property type="protein sequence ID" value="MDG4945704.1"/>
    <property type="molecule type" value="Genomic_DNA"/>
</dbReference>
<proteinExistence type="predicted"/>
<organism evidence="11 12">
    <name type="scientific">Profundicola chukchiensis</name>
    <dbReference type="NCBI Taxonomy" id="2961959"/>
    <lineage>
        <taxon>Bacteria</taxon>
        <taxon>Pseudomonadati</taxon>
        <taxon>Bacteroidota</taxon>
        <taxon>Flavobacteriia</taxon>
        <taxon>Flavobacteriales</taxon>
        <taxon>Weeksellaceae</taxon>
        <taxon>Profundicola</taxon>
    </lineage>
</organism>
<feature type="transmembrane region" description="Helical" evidence="8">
    <location>
        <begin position="360"/>
        <end position="383"/>
    </location>
</feature>
<keyword evidence="12" id="KW-1185">Reference proteome</keyword>
<evidence type="ECO:0000259" key="10">
    <source>
        <dbReference type="Pfam" id="PF18967"/>
    </source>
</evidence>
<evidence type="ECO:0000256" key="8">
    <source>
        <dbReference type="SAM" id="Phobius"/>
    </source>
</evidence>
<dbReference type="AlphaFoldDB" id="A0A9X4RX63"/>